<dbReference type="InterPro" id="IPR050739">
    <property type="entry name" value="MFP"/>
</dbReference>
<feature type="domain" description="Multidrug resistance protein MdtA-like barrel-sandwich hybrid" evidence="4">
    <location>
        <begin position="89"/>
        <end position="281"/>
    </location>
</feature>
<evidence type="ECO:0000259" key="5">
    <source>
        <dbReference type="Pfam" id="PF25954"/>
    </source>
</evidence>
<evidence type="ECO:0000256" key="2">
    <source>
        <dbReference type="SAM" id="MobiDB-lite"/>
    </source>
</evidence>
<feature type="transmembrane region" description="Helical" evidence="3">
    <location>
        <begin position="47"/>
        <end position="68"/>
    </location>
</feature>
<keyword evidence="3" id="KW-1133">Transmembrane helix</keyword>
<sequence length="391" mass="41092">MAPKDLEIREDRSGDDVLPLGEAPFENRASARGSDAAKARPPRRKRVALLLVALGVIGGIGWFGWDWWTVGRFEVSTDDAYVGADFAILAPKVAGYIAETPVADNEAVKKDAPLVLIDDGDYRVRLKIAEAAVAAKRAAVDRLSSQIGQARAAIGGAEANIASANASLTQADADLARYEDLAKSDFASRQRLEAARAAQATARAAVAAAEAGREEAEAALEVAIASAAEAEAALKGAEAEREQAARDLEAATIRAPFDGVVGNLAVAPGDYVQPGARLLAVIPLSEVYIDANFKETQITDLRIGAPVEVHVDAYPARGFTGHIRSFAPATGSIFSLLPPENATGNFTKVVQRLPIRISVPEEIAAEGWLRPGLSVVVTADRRGAESAGADR</sequence>
<dbReference type="Gene3D" id="1.10.287.470">
    <property type="entry name" value="Helix hairpin bin"/>
    <property type="match status" value="2"/>
</dbReference>
<dbReference type="KEGG" id="hdh:G5B40_06685"/>
<feature type="domain" description="CusB-like beta-barrel" evidence="5">
    <location>
        <begin position="287"/>
        <end position="329"/>
    </location>
</feature>
<dbReference type="InterPro" id="IPR058792">
    <property type="entry name" value="Beta-barrel_RND_2"/>
</dbReference>
<dbReference type="RefSeq" id="WP_165096615.1">
    <property type="nucleotide sequence ID" value="NZ_CP049056.1"/>
</dbReference>
<dbReference type="Pfam" id="PF25954">
    <property type="entry name" value="Beta-barrel_RND_2"/>
    <property type="match status" value="1"/>
</dbReference>
<keyword evidence="3" id="KW-0472">Membrane</keyword>
<dbReference type="Gene3D" id="2.40.50.100">
    <property type="match status" value="1"/>
</dbReference>
<dbReference type="GO" id="GO:0055085">
    <property type="term" value="P:transmembrane transport"/>
    <property type="evidence" value="ECO:0007669"/>
    <property type="project" value="InterPro"/>
</dbReference>
<dbReference type="AlphaFoldDB" id="A0A7L5BVN9"/>
<dbReference type="Pfam" id="PF25917">
    <property type="entry name" value="BSH_RND"/>
    <property type="match status" value="1"/>
</dbReference>
<organism evidence="6 7">
    <name type="scientific">Pikeienuella piscinae</name>
    <dbReference type="NCBI Taxonomy" id="2748098"/>
    <lineage>
        <taxon>Bacteria</taxon>
        <taxon>Pseudomonadati</taxon>
        <taxon>Pseudomonadota</taxon>
        <taxon>Alphaproteobacteria</taxon>
        <taxon>Rhodobacterales</taxon>
        <taxon>Paracoccaceae</taxon>
        <taxon>Pikeienuella</taxon>
    </lineage>
</organism>
<evidence type="ECO:0000313" key="7">
    <source>
        <dbReference type="Proteomes" id="UP000503336"/>
    </source>
</evidence>
<dbReference type="Gene3D" id="2.40.30.170">
    <property type="match status" value="1"/>
</dbReference>
<dbReference type="InterPro" id="IPR058625">
    <property type="entry name" value="MdtA-like_BSH"/>
</dbReference>
<dbReference type="EMBL" id="CP049056">
    <property type="protein sequence ID" value="QIE55163.1"/>
    <property type="molecule type" value="Genomic_DNA"/>
</dbReference>
<feature type="region of interest" description="Disordered" evidence="2">
    <location>
        <begin position="1"/>
        <end position="38"/>
    </location>
</feature>
<protein>
    <submittedName>
        <fullName evidence="6">HlyD family secretion protein</fullName>
    </submittedName>
</protein>
<dbReference type="Proteomes" id="UP000503336">
    <property type="component" value="Chromosome"/>
</dbReference>
<feature type="coiled-coil region" evidence="1">
    <location>
        <begin position="213"/>
        <end position="254"/>
    </location>
</feature>
<keyword evidence="3" id="KW-0812">Transmembrane</keyword>
<evidence type="ECO:0000256" key="1">
    <source>
        <dbReference type="SAM" id="Coils"/>
    </source>
</evidence>
<accession>A0A7L5BVN9</accession>
<dbReference type="SUPFAM" id="SSF111369">
    <property type="entry name" value="HlyD-like secretion proteins"/>
    <property type="match status" value="3"/>
</dbReference>
<keyword evidence="7" id="KW-1185">Reference proteome</keyword>
<name>A0A7L5BVN9_9RHOB</name>
<reference evidence="6 7" key="1">
    <citation type="submission" date="2020-02" db="EMBL/GenBank/DDBJ databases">
        <title>complete genome sequence of Rhodobacteraceae bacterium.</title>
        <authorList>
            <person name="Park J."/>
            <person name="Kim Y.-S."/>
            <person name="Kim K.-H."/>
        </authorList>
    </citation>
    <scope>NUCLEOTIDE SEQUENCE [LARGE SCALE GENOMIC DNA]</scope>
    <source>
        <strain evidence="6 7">RR4-56</strain>
    </source>
</reference>
<proteinExistence type="predicted"/>
<evidence type="ECO:0000256" key="3">
    <source>
        <dbReference type="SAM" id="Phobius"/>
    </source>
</evidence>
<dbReference type="PANTHER" id="PTHR30386:SF24">
    <property type="entry name" value="MULTIDRUG RESISTANCE EFFLUX PUMP"/>
    <property type="match status" value="1"/>
</dbReference>
<dbReference type="PANTHER" id="PTHR30386">
    <property type="entry name" value="MEMBRANE FUSION SUBUNIT OF EMRAB-TOLC MULTIDRUG EFFLUX PUMP"/>
    <property type="match status" value="1"/>
</dbReference>
<feature type="compositionally biased region" description="Basic and acidic residues" evidence="2">
    <location>
        <begin position="1"/>
        <end position="15"/>
    </location>
</feature>
<evidence type="ECO:0000313" key="6">
    <source>
        <dbReference type="EMBL" id="QIE55163.1"/>
    </source>
</evidence>
<gene>
    <name evidence="6" type="ORF">G5B40_06685</name>
</gene>
<keyword evidence="1" id="KW-0175">Coiled coil</keyword>
<evidence type="ECO:0000259" key="4">
    <source>
        <dbReference type="Pfam" id="PF25917"/>
    </source>
</evidence>